<dbReference type="PANTHER" id="PTHR30160">
    <property type="entry name" value="TETRAACYLDISACCHARIDE 4'-KINASE-RELATED"/>
    <property type="match status" value="1"/>
</dbReference>
<protein>
    <recommendedName>
        <fullName evidence="4">Lipopolysaccharide heptosyltransferase II</fullName>
    </recommendedName>
</protein>
<dbReference type="InterPro" id="IPR002201">
    <property type="entry name" value="Glyco_trans_9"/>
</dbReference>
<proteinExistence type="predicted"/>
<evidence type="ECO:0000256" key="2">
    <source>
        <dbReference type="ARBA" id="ARBA00022679"/>
    </source>
</evidence>
<dbReference type="EMBL" id="BARV01036327">
    <property type="protein sequence ID" value="GAI52814.1"/>
    <property type="molecule type" value="Genomic_DNA"/>
</dbReference>
<keyword evidence="2" id="KW-0808">Transferase</keyword>
<organism evidence="3">
    <name type="scientific">marine sediment metagenome</name>
    <dbReference type="NCBI Taxonomy" id="412755"/>
    <lineage>
        <taxon>unclassified sequences</taxon>
        <taxon>metagenomes</taxon>
        <taxon>ecological metagenomes</taxon>
    </lineage>
</organism>
<keyword evidence="1" id="KW-0328">Glycosyltransferase</keyword>
<sequence length="229" mass="24721">PKLPNGKFKPNSMIDYYTAIASALGADTADRDLELFIDPQEDKKLRTKLPEVAESKGPVVVIVPGGAFGPSKCWLSVRFAQTADWLISNYGAMVVVSVSPDPAEKQIAEEICDSSEHKLINLSEIPIGLGELKSLFSIADLVISNDTGPRHIAIALRRKVISLFGPNDPAWTDTGYENEIQLIGGAPCAPCGKPVCKESEHLCMQAITVEMVCNAAKRLLENSKKKSAS</sequence>
<name>X1RB47_9ZZZZ</name>
<evidence type="ECO:0008006" key="4">
    <source>
        <dbReference type="Google" id="ProtNLM"/>
    </source>
</evidence>
<comment type="caution">
    <text evidence="3">The sequence shown here is derived from an EMBL/GenBank/DDBJ whole genome shotgun (WGS) entry which is preliminary data.</text>
</comment>
<feature type="non-terminal residue" evidence="3">
    <location>
        <position position="1"/>
    </location>
</feature>
<dbReference type="SUPFAM" id="SSF53756">
    <property type="entry name" value="UDP-Glycosyltransferase/glycogen phosphorylase"/>
    <property type="match status" value="1"/>
</dbReference>
<dbReference type="GO" id="GO:0005829">
    <property type="term" value="C:cytosol"/>
    <property type="evidence" value="ECO:0007669"/>
    <property type="project" value="TreeGrafter"/>
</dbReference>
<dbReference type="CDD" id="cd03789">
    <property type="entry name" value="GT9_LPS_heptosyltransferase"/>
    <property type="match status" value="1"/>
</dbReference>
<dbReference type="Pfam" id="PF01075">
    <property type="entry name" value="Glyco_transf_9"/>
    <property type="match status" value="1"/>
</dbReference>
<dbReference type="GO" id="GO:0008713">
    <property type="term" value="F:ADP-heptose-lipopolysaccharide heptosyltransferase activity"/>
    <property type="evidence" value="ECO:0007669"/>
    <property type="project" value="TreeGrafter"/>
</dbReference>
<reference evidence="3" key="1">
    <citation type="journal article" date="2014" name="Front. Microbiol.">
        <title>High frequency of phylogenetically diverse reductive dehalogenase-homologous genes in deep subseafloor sedimentary metagenomes.</title>
        <authorList>
            <person name="Kawai M."/>
            <person name="Futagami T."/>
            <person name="Toyoda A."/>
            <person name="Takaki Y."/>
            <person name="Nishi S."/>
            <person name="Hori S."/>
            <person name="Arai W."/>
            <person name="Tsubouchi T."/>
            <person name="Morono Y."/>
            <person name="Uchiyama I."/>
            <person name="Ito T."/>
            <person name="Fujiyama A."/>
            <person name="Inagaki F."/>
            <person name="Takami H."/>
        </authorList>
    </citation>
    <scope>NUCLEOTIDE SEQUENCE</scope>
    <source>
        <strain evidence="3">Expedition CK06-06</strain>
    </source>
</reference>
<evidence type="ECO:0000256" key="1">
    <source>
        <dbReference type="ARBA" id="ARBA00022676"/>
    </source>
</evidence>
<dbReference type="AlphaFoldDB" id="X1RB47"/>
<feature type="non-terminal residue" evidence="3">
    <location>
        <position position="229"/>
    </location>
</feature>
<accession>X1RB47</accession>
<dbReference type="InterPro" id="IPR051199">
    <property type="entry name" value="LPS_LOS_Heptosyltrfase"/>
</dbReference>
<dbReference type="Gene3D" id="3.40.50.2000">
    <property type="entry name" value="Glycogen Phosphorylase B"/>
    <property type="match status" value="1"/>
</dbReference>
<dbReference type="GO" id="GO:0009244">
    <property type="term" value="P:lipopolysaccharide core region biosynthetic process"/>
    <property type="evidence" value="ECO:0007669"/>
    <property type="project" value="TreeGrafter"/>
</dbReference>
<gene>
    <name evidence="3" type="ORF">S06H3_56477</name>
</gene>
<evidence type="ECO:0000313" key="3">
    <source>
        <dbReference type="EMBL" id="GAI52814.1"/>
    </source>
</evidence>